<dbReference type="PANTHER" id="PTHR43280:SF29">
    <property type="entry name" value="ARAC-FAMILY TRANSCRIPTIONAL REGULATOR"/>
    <property type="match status" value="1"/>
</dbReference>
<accession>A0A4R6WYG3</accession>
<keyword evidence="2" id="KW-0238">DNA-binding</keyword>
<reference evidence="6 7" key="1">
    <citation type="submission" date="2019-03" db="EMBL/GenBank/DDBJ databases">
        <title>Genomic Encyclopedia of Type Strains, Phase IV (KMG-IV): sequencing the most valuable type-strain genomes for metagenomic binning, comparative biology and taxonomic classification.</title>
        <authorList>
            <person name="Goeker M."/>
        </authorList>
    </citation>
    <scope>NUCLEOTIDE SEQUENCE [LARGE SCALE GENOMIC DNA]</scope>
    <source>
        <strain evidence="6 7">DSM 5604</strain>
    </source>
</reference>
<dbReference type="Pfam" id="PF12833">
    <property type="entry name" value="HTH_18"/>
    <property type="match status" value="1"/>
</dbReference>
<name>A0A4R6WYG3_9GAMM</name>
<evidence type="ECO:0000256" key="2">
    <source>
        <dbReference type="ARBA" id="ARBA00023125"/>
    </source>
</evidence>
<feature type="transmembrane region" description="Helical" evidence="4">
    <location>
        <begin position="56"/>
        <end position="76"/>
    </location>
</feature>
<dbReference type="Gene3D" id="1.10.10.60">
    <property type="entry name" value="Homeodomain-like"/>
    <property type="match status" value="1"/>
</dbReference>
<dbReference type="GO" id="GO:0043565">
    <property type="term" value="F:sequence-specific DNA binding"/>
    <property type="evidence" value="ECO:0007669"/>
    <property type="project" value="InterPro"/>
</dbReference>
<dbReference type="RefSeq" id="WP_133564647.1">
    <property type="nucleotide sequence ID" value="NZ_SNZA01000006.1"/>
</dbReference>
<keyword evidence="4" id="KW-0812">Transmembrane</keyword>
<dbReference type="OrthoDB" id="345413at2"/>
<feature type="transmembrane region" description="Helical" evidence="4">
    <location>
        <begin position="88"/>
        <end position="106"/>
    </location>
</feature>
<keyword evidence="7" id="KW-1185">Reference proteome</keyword>
<dbReference type="GO" id="GO:0003700">
    <property type="term" value="F:DNA-binding transcription factor activity"/>
    <property type="evidence" value="ECO:0007669"/>
    <property type="project" value="InterPro"/>
</dbReference>
<comment type="caution">
    <text evidence="6">The sequence shown here is derived from an EMBL/GenBank/DDBJ whole genome shotgun (WGS) entry which is preliminary data.</text>
</comment>
<dbReference type="EMBL" id="SNZA01000006">
    <property type="protein sequence ID" value="TDR06291.1"/>
    <property type="molecule type" value="Genomic_DNA"/>
</dbReference>
<gene>
    <name evidence="6" type="ORF">C8D85_3221</name>
</gene>
<evidence type="ECO:0000256" key="1">
    <source>
        <dbReference type="ARBA" id="ARBA00023015"/>
    </source>
</evidence>
<evidence type="ECO:0000256" key="3">
    <source>
        <dbReference type="ARBA" id="ARBA00023163"/>
    </source>
</evidence>
<feature type="transmembrane region" description="Helical" evidence="4">
    <location>
        <begin position="180"/>
        <end position="203"/>
    </location>
</feature>
<dbReference type="InterPro" id="IPR009057">
    <property type="entry name" value="Homeodomain-like_sf"/>
</dbReference>
<dbReference type="AlphaFoldDB" id="A0A4R6WYG3"/>
<feature type="transmembrane region" description="Helical" evidence="4">
    <location>
        <begin position="6"/>
        <end position="23"/>
    </location>
</feature>
<sequence length="350" mass="39048">MVAIPLPFVVSLLLCVLAGSMWMQRRHASLLACAFLLMCAFTTFIVGLRWTFDVALLRTLQPICASLIPVLAWWVFAKARSQQRLPWWHGLLPALVGVCAVTYPWWQPPVDILITAEYIAYGVALWRSAKHSHELENVRLTDLHWAIQSERVAGTMLLFSALIDGAMTLDFMLYQGLHAVWILSIGHALLLPTLALSVVCLSVTTTDDTENPAEVDESIKVEDTPAQTDGEASLDEEADAMRISQQANQVLQEQALFLDPDLTLAKIARKVGIPARQISAAINRTASQNVSQWVNHYRIEHAKKLLATTSAPITQIYLDSGFQTKSNFHREFSRLTQQTPSAYRDASRLS</sequence>
<keyword evidence="4" id="KW-1133">Transmembrane helix</keyword>
<keyword evidence="3" id="KW-0804">Transcription</keyword>
<dbReference type="SMART" id="SM00342">
    <property type="entry name" value="HTH_ARAC"/>
    <property type="match status" value="1"/>
</dbReference>
<evidence type="ECO:0000313" key="7">
    <source>
        <dbReference type="Proteomes" id="UP000295729"/>
    </source>
</evidence>
<dbReference type="SUPFAM" id="SSF46689">
    <property type="entry name" value="Homeodomain-like"/>
    <property type="match status" value="1"/>
</dbReference>
<protein>
    <submittedName>
        <fullName evidence="6">AraC family transcriptional regulator</fullName>
    </submittedName>
</protein>
<keyword evidence="4" id="KW-0472">Membrane</keyword>
<evidence type="ECO:0000256" key="4">
    <source>
        <dbReference type="SAM" id="Phobius"/>
    </source>
</evidence>
<evidence type="ECO:0000313" key="6">
    <source>
        <dbReference type="EMBL" id="TDR06291.1"/>
    </source>
</evidence>
<feature type="domain" description="HTH araC/xylS-type" evidence="5">
    <location>
        <begin position="241"/>
        <end position="346"/>
    </location>
</feature>
<feature type="transmembrane region" description="Helical" evidence="4">
    <location>
        <begin position="30"/>
        <end position="50"/>
    </location>
</feature>
<dbReference type="PROSITE" id="PS01124">
    <property type="entry name" value="HTH_ARAC_FAMILY_2"/>
    <property type="match status" value="1"/>
</dbReference>
<dbReference type="PANTHER" id="PTHR43280">
    <property type="entry name" value="ARAC-FAMILY TRANSCRIPTIONAL REGULATOR"/>
    <property type="match status" value="1"/>
</dbReference>
<keyword evidence="1" id="KW-0805">Transcription regulation</keyword>
<dbReference type="Proteomes" id="UP000295729">
    <property type="component" value="Unassembled WGS sequence"/>
</dbReference>
<evidence type="ECO:0000259" key="5">
    <source>
        <dbReference type="PROSITE" id="PS01124"/>
    </source>
</evidence>
<organism evidence="6 7">
    <name type="scientific">Marinomonas communis</name>
    <dbReference type="NCBI Taxonomy" id="28254"/>
    <lineage>
        <taxon>Bacteria</taxon>
        <taxon>Pseudomonadati</taxon>
        <taxon>Pseudomonadota</taxon>
        <taxon>Gammaproteobacteria</taxon>
        <taxon>Oceanospirillales</taxon>
        <taxon>Oceanospirillaceae</taxon>
        <taxon>Marinomonas</taxon>
    </lineage>
</organism>
<dbReference type="InterPro" id="IPR018060">
    <property type="entry name" value="HTH_AraC"/>
</dbReference>
<proteinExistence type="predicted"/>